<evidence type="ECO:0000256" key="1">
    <source>
        <dbReference type="SAM" id="Phobius"/>
    </source>
</evidence>
<keyword evidence="1" id="KW-0472">Membrane</keyword>
<dbReference type="AlphaFoldDB" id="A0A841HHZ6"/>
<dbReference type="EMBL" id="JACHHZ010000001">
    <property type="protein sequence ID" value="MBB6092416.1"/>
    <property type="molecule type" value="Genomic_DNA"/>
</dbReference>
<evidence type="ECO:0000313" key="2">
    <source>
        <dbReference type="EMBL" id="MBB6092416.1"/>
    </source>
</evidence>
<organism evidence="2 3">
    <name type="scientific">Povalibacter uvarum</name>
    <dbReference type="NCBI Taxonomy" id="732238"/>
    <lineage>
        <taxon>Bacteria</taxon>
        <taxon>Pseudomonadati</taxon>
        <taxon>Pseudomonadota</taxon>
        <taxon>Gammaproteobacteria</taxon>
        <taxon>Steroidobacterales</taxon>
        <taxon>Steroidobacteraceae</taxon>
        <taxon>Povalibacter</taxon>
    </lineage>
</organism>
<dbReference type="RefSeq" id="WP_184330133.1">
    <property type="nucleotide sequence ID" value="NZ_JACHHZ010000001.1"/>
</dbReference>
<feature type="transmembrane region" description="Helical" evidence="1">
    <location>
        <begin position="57"/>
        <end position="78"/>
    </location>
</feature>
<reference evidence="2 3" key="1">
    <citation type="submission" date="2020-08" db="EMBL/GenBank/DDBJ databases">
        <title>Genomic Encyclopedia of Type Strains, Phase IV (KMG-IV): sequencing the most valuable type-strain genomes for metagenomic binning, comparative biology and taxonomic classification.</title>
        <authorList>
            <person name="Goeker M."/>
        </authorList>
    </citation>
    <scope>NUCLEOTIDE SEQUENCE [LARGE SCALE GENOMIC DNA]</scope>
    <source>
        <strain evidence="2 3">DSM 26723</strain>
    </source>
</reference>
<gene>
    <name evidence="2" type="ORF">HNQ60_001262</name>
</gene>
<sequence>MRRTHLPNVTLVALAASYLIQIGAGFFALATIARTVSSAPPRSLAVLHGAYPYDSSVFWQTVPPITGALFLLAIIANWRTQRRSLLLGALAVFVLAGVVTVAYLDPLFADIVATGYRDTVDSALQRRAASWYAFDWGIRCIEVTAGATLLIALTRPPTEPVVLPA</sequence>
<proteinExistence type="predicted"/>
<dbReference type="Proteomes" id="UP000588068">
    <property type="component" value="Unassembled WGS sequence"/>
</dbReference>
<accession>A0A841HHZ6</accession>
<keyword evidence="1" id="KW-1133">Transmembrane helix</keyword>
<name>A0A841HHZ6_9GAMM</name>
<keyword evidence="3" id="KW-1185">Reference proteome</keyword>
<protein>
    <recommendedName>
        <fullName evidence="4">DUF1772 domain-containing protein</fullName>
    </recommendedName>
</protein>
<feature type="transmembrane region" description="Helical" evidence="1">
    <location>
        <begin position="85"/>
        <end position="104"/>
    </location>
</feature>
<comment type="caution">
    <text evidence="2">The sequence shown here is derived from an EMBL/GenBank/DDBJ whole genome shotgun (WGS) entry which is preliminary data.</text>
</comment>
<keyword evidence="1" id="KW-0812">Transmembrane</keyword>
<evidence type="ECO:0008006" key="4">
    <source>
        <dbReference type="Google" id="ProtNLM"/>
    </source>
</evidence>
<evidence type="ECO:0000313" key="3">
    <source>
        <dbReference type="Proteomes" id="UP000588068"/>
    </source>
</evidence>